<reference evidence="2 3" key="1">
    <citation type="submission" date="2016-06" db="EMBL/GenBank/DDBJ databases">
        <title>Comparative genomics of the ectomycorrhizal sister species Rhizopogon vinicolor and Rhizopogon vesiculosus (Basidiomycota: Boletales) reveals a divergence of the mating type B locus.</title>
        <authorList>
            <consortium name="DOE Joint Genome Institute"/>
            <person name="Mujic A.B."/>
            <person name="Kuo A."/>
            <person name="Tritt A."/>
            <person name="Lipzen A."/>
            <person name="Chen C."/>
            <person name="Johnson J."/>
            <person name="Sharma A."/>
            <person name="Barry K."/>
            <person name="Grigoriev I.V."/>
            <person name="Spatafora J.W."/>
        </authorList>
    </citation>
    <scope>NUCLEOTIDE SEQUENCE [LARGE SCALE GENOMIC DNA]</scope>
    <source>
        <strain evidence="2 3">AM-OR11-026</strain>
    </source>
</reference>
<dbReference type="GO" id="GO:0005740">
    <property type="term" value="C:mitochondrial envelope"/>
    <property type="evidence" value="ECO:0007669"/>
    <property type="project" value="TreeGrafter"/>
</dbReference>
<keyword evidence="3" id="KW-1185">Reference proteome</keyword>
<dbReference type="AlphaFoldDB" id="A0A1B7MMM0"/>
<dbReference type="InParanoid" id="A0A1B7MMM0"/>
<dbReference type="InterPro" id="IPR013943">
    <property type="entry name" value="Pet127"/>
</dbReference>
<dbReference type="GO" id="GO:0000964">
    <property type="term" value="P:mitochondrial RNA 5'-end processing"/>
    <property type="evidence" value="ECO:0007669"/>
    <property type="project" value="TreeGrafter"/>
</dbReference>
<feature type="region of interest" description="Disordered" evidence="1">
    <location>
        <begin position="652"/>
        <end position="697"/>
    </location>
</feature>
<dbReference type="Pfam" id="PF08634">
    <property type="entry name" value="Pet127"/>
    <property type="match status" value="1"/>
</dbReference>
<proteinExistence type="predicted"/>
<evidence type="ECO:0000256" key="1">
    <source>
        <dbReference type="SAM" id="MobiDB-lite"/>
    </source>
</evidence>
<name>A0A1B7MMM0_9AGAM</name>
<dbReference type="OrthoDB" id="10249045at2759"/>
<dbReference type="PANTHER" id="PTHR31014:SF0">
    <property type="entry name" value="MITOCHONDRIAL TRANSLATION SYSTEM COMPONENT PET127-RELATED"/>
    <property type="match status" value="1"/>
</dbReference>
<evidence type="ECO:0000313" key="3">
    <source>
        <dbReference type="Proteomes" id="UP000092154"/>
    </source>
</evidence>
<feature type="compositionally biased region" description="Polar residues" evidence="1">
    <location>
        <begin position="658"/>
        <end position="687"/>
    </location>
</feature>
<dbReference type="STRING" id="1314800.A0A1B7MMM0"/>
<dbReference type="PANTHER" id="PTHR31014">
    <property type="entry name" value="MITOCHONDRIAL TRANSLATION SYSTEM COMPONENT PET127-RELATED"/>
    <property type="match status" value="1"/>
</dbReference>
<feature type="region of interest" description="Disordered" evidence="1">
    <location>
        <begin position="428"/>
        <end position="462"/>
    </location>
</feature>
<dbReference type="Proteomes" id="UP000092154">
    <property type="component" value="Unassembled WGS sequence"/>
</dbReference>
<protein>
    <submittedName>
        <fullName evidence="2">Pet127-domain-containing protein</fullName>
    </submittedName>
</protein>
<dbReference type="EMBL" id="KV448693">
    <property type="protein sequence ID" value="OAX33868.1"/>
    <property type="molecule type" value="Genomic_DNA"/>
</dbReference>
<gene>
    <name evidence="2" type="ORF">K503DRAFT_487221</name>
</gene>
<accession>A0A1B7MMM0</accession>
<organism evidence="2 3">
    <name type="scientific">Rhizopogon vinicolor AM-OR11-026</name>
    <dbReference type="NCBI Taxonomy" id="1314800"/>
    <lineage>
        <taxon>Eukaryota</taxon>
        <taxon>Fungi</taxon>
        <taxon>Dikarya</taxon>
        <taxon>Basidiomycota</taxon>
        <taxon>Agaricomycotina</taxon>
        <taxon>Agaricomycetes</taxon>
        <taxon>Agaricomycetidae</taxon>
        <taxon>Boletales</taxon>
        <taxon>Suillineae</taxon>
        <taxon>Rhizopogonaceae</taxon>
        <taxon>Rhizopogon</taxon>
    </lineage>
</organism>
<sequence length="697" mass="77985">MEESAQRCPPPHMGRNPLAYTRRVEGLFDDSAPSSSKQCSVNNVLEDVDPPSEHKPIAQLAHGLDRVLFNPGVYWLQDPRSRVYNFTPWLENIPKVTDFAFERVTGFIRSSQDIDLRTLAKLHSRPYVGSTSSLTGLLSHIYFLVSDGKDVDTSVLSRAFAREPKNFTPGQRMPVSVVLRYEDGVWAVDSGKDGEDDSQKNVLTWMGTLLEKFLTVPEPEFKTLLRSSPAPPEDNRREAYRYAKSARFLMRSQLDCVDPRLPGTGIFDVKTRAAIPIRLDLLNFEENSGYLIRTLQGPLESFEKEYYDLIRSAFLKYSFQARIGNMDGVFVAYHNTARVFGFQYVSLEEMDARLFGPDEKDAGLPDGVGAPTRGARIFEKCVKLLERVMDEIVSVFGERSVKCTFETRERASKMNIWVEPLEWDAEEEGKGSSVVELKGEDMKDTEQGGKGEAEGTGQKKQEPPIVQIELEVQNFIAGEPVRASRAIGVAPHENWMLHWSISHSSLETSTIRGNLASAKERQFRAWNFPANISGHEEMEVWWNALDFGGQKGAASPLNVCDAVGGVSNDVVADKGSSHVATEGADGLIEEEDPEANGDRIQQPFNPRLFRQASSNVERLRQLSRDGREETLRAEAEEEAMGREKIVWGIVGDDDLNNMAPNNEPTKQQVEDGSSTSAVAQASETQTVDMFEKEKDKE</sequence>
<dbReference type="FunCoup" id="A0A1B7MMM0">
    <property type="interactions" value="157"/>
</dbReference>
<feature type="compositionally biased region" description="Basic and acidic residues" evidence="1">
    <location>
        <begin position="437"/>
        <end position="462"/>
    </location>
</feature>
<evidence type="ECO:0000313" key="2">
    <source>
        <dbReference type="EMBL" id="OAX33868.1"/>
    </source>
</evidence>